<evidence type="ECO:0000259" key="5">
    <source>
        <dbReference type="SMART" id="SM00181"/>
    </source>
</evidence>
<dbReference type="InterPro" id="IPR000742">
    <property type="entry name" value="EGF"/>
</dbReference>
<dbReference type="GO" id="GO:0005044">
    <property type="term" value="F:scavenger receptor activity"/>
    <property type="evidence" value="ECO:0007669"/>
    <property type="project" value="InterPro"/>
</dbReference>
<feature type="compositionally biased region" description="Polar residues" evidence="2">
    <location>
        <begin position="465"/>
        <end position="475"/>
    </location>
</feature>
<evidence type="ECO:0000256" key="1">
    <source>
        <dbReference type="ARBA" id="ARBA00022536"/>
    </source>
</evidence>
<name>A0A2T7NSB4_POMCA</name>
<evidence type="ECO:0000313" key="6">
    <source>
        <dbReference type="EMBL" id="PVD24060.1"/>
    </source>
</evidence>
<dbReference type="OrthoDB" id="10252017at2759"/>
<protein>
    <recommendedName>
        <fullName evidence="5">EGF-like domain-containing protein</fullName>
    </recommendedName>
</protein>
<feature type="compositionally biased region" description="Basic and acidic residues" evidence="2">
    <location>
        <begin position="436"/>
        <end position="459"/>
    </location>
</feature>
<gene>
    <name evidence="6" type="ORF">C0Q70_14530</name>
</gene>
<evidence type="ECO:0000256" key="2">
    <source>
        <dbReference type="SAM" id="MobiDB-lite"/>
    </source>
</evidence>
<dbReference type="PANTHER" id="PTHR24043:SF8">
    <property type="entry name" value="EGF-LIKE DOMAIN-CONTAINING PROTEIN"/>
    <property type="match status" value="1"/>
</dbReference>
<feature type="domain" description="EGF-like" evidence="5">
    <location>
        <begin position="314"/>
        <end position="349"/>
    </location>
</feature>
<feature type="chain" id="PRO_5015649940" description="EGF-like domain-containing protein" evidence="4">
    <location>
        <begin position="22"/>
        <end position="541"/>
    </location>
</feature>
<dbReference type="EMBL" id="PZQS01000009">
    <property type="protein sequence ID" value="PVD24060.1"/>
    <property type="molecule type" value="Genomic_DNA"/>
</dbReference>
<feature type="signal peptide" evidence="4">
    <location>
        <begin position="1"/>
        <end position="21"/>
    </location>
</feature>
<keyword evidence="3" id="KW-0472">Membrane</keyword>
<evidence type="ECO:0000313" key="7">
    <source>
        <dbReference type="Proteomes" id="UP000245119"/>
    </source>
</evidence>
<sequence length="541" mass="57214">MAAWVTCLVTTVLGLLTTASGAGPTTAAGTIQCQPTQYLKGSTCSPCGNCAGNKTCDSKTGRCLWGCLPGFKISPDTCTVACDNGKYGQNCSQTCGQCKNRAACHTVSGSCASCEPGYQAPLCKLACVAGRYGDNCGQSCGRCAGNQSCTHTNGSCLQCQANHQPPLCKDCTAGHWGATCGQQCGQCASGRCDRNTGWCSSPLCKPGWRGPSCNETCGNHRYGQNCSITCGQCKKGAACHQVSGYCAVCEPGYQAPLCKLVCPGGRHGENCSKACGHCSEGKACDPVSGNCWQCADNFLLPLCTDCVAGQWGPTCGQRCGHCTGGQCGRYTGTCTQTECQDGWTDASCQKKCPSGTYGANCSHTCGHCYANTSCRHDNGICESDCQDGFFGILCKRRSEDLKVVVAGSVVGAATLISVTIVCICCILHRKKKYDNTSKGADRLQDHRGREEETPEKSSESPDSENNQLRCSSTSRMRSDPAYDPLNVNPGAIHLYETYFRSRALHGVDPDDPAEPAAREAEGEPEDMYQNINIASMHNNFV</sequence>
<feature type="domain" description="EGF-like" evidence="5">
    <location>
        <begin position="225"/>
        <end position="259"/>
    </location>
</feature>
<keyword evidence="3" id="KW-1133">Transmembrane helix</keyword>
<feature type="domain" description="EGF-like" evidence="5">
    <location>
        <begin position="90"/>
        <end position="124"/>
    </location>
</feature>
<proteinExistence type="predicted"/>
<organism evidence="6 7">
    <name type="scientific">Pomacea canaliculata</name>
    <name type="common">Golden apple snail</name>
    <dbReference type="NCBI Taxonomy" id="400727"/>
    <lineage>
        <taxon>Eukaryota</taxon>
        <taxon>Metazoa</taxon>
        <taxon>Spiralia</taxon>
        <taxon>Lophotrochozoa</taxon>
        <taxon>Mollusca</taxon>
        <taxon>Gastropoda</taxon>
        <taxon>Caenogastropoda</taxon>
        <taxon>Architaenioglossa</taxon>
        <taxon>Ampullarioidea</taxon>
        <taxon>Ampullariidae</taxon>
        <taxon>Pomacea</taxon>
    </lineage>
</organism>
<feature type="transmembrane region" description="Helical" evidence="3">
    <location>
        <begin position="403"/>
        <end position="427"/>
    </location>
</feature>
<dbReference type="SMR" id="A0A2T7NSB4"/>
<dbReference type="PANTHER" id="PTHR24043">
    <property type="entry name" value="SCAVENGER RECEPTOR CLASS F"/>
    <property type="match status" value="1"/>
</dbReference>
<reference evidence="6 7" key="1">
    <citation type="submission" date="2018-04" db="EMBL/GenBank/DDBJ databases">
        <title>The genome of golden apple snail Pomacea canaliculata provides insight into stress tolerance and invasive adaptation.</title>
        <authorList>
            <person name="Liu C."/>
            <person name="Liu B."/>
            <person name="Ren Y."/>
            <person name="Zhang Y."/>
            <person name="Wang H."/>
            <person name="Li S."/>
            <person name="Jiang F."/>
            <person name="Yin L."/>
            <person name="Zhang G."/>
            <person name="Qian W."/>
            <person name="Fan W."/>
        </authorList>
    </citation>
    <scope>NUCLEOTIDE SEQUENCE [LARGE SCALE GENOMIC DNA]</scope>
    <source>
        <strain evidence="6">SZHN2017</strain>
        <tissue evidence="6">Muscle</tissue>
    </source>
</reference>
<feature type="region of interest" description="Disordered" evidence="2">
    <location>
        <begin position="505"/>
        <end position="525"/>
    </location>
</feature>
<keyword evidence="7" id="KW-1185">Reference proteome</keyword>
<keyword evidence="4" id="KW-0732">Signal</keyword>
<feature type="domain" description="EGF-like" evidence="5">
    <location>
        <begin position="360"/>
        <end position="395"/>
    </location>
</feature>
<comment type="caution">
    <text evidence="6">The sequence shown here is derived from an EMBL/GenBank/DDBJ whole genome shotgun (WGS) entry which is preliminary data.</text>
</comment>
<dbReference type="SMART" id="SM00181">
    <property type="entry name" value="EGF"/>
    <property type="match status" value="7"/>
</dbReference>
<feature type="domain" description="EGF-like" evidence="5">
    <location>
        <begin position="270"/>
        <end position="304"/>
    </location>
</feature>
<dbReference type="AlphaFoldDB" id="A0A2T7NSB4"/>
<dbReference type="InterPro" id="IPR042635">
    <property type="entry name" value="MEGF10/SREC1/2-like"/>
</dbReference>
<evidence type="ECO:0000256" key="3">
    <source>
        <dbReference type="SAM" id="Phobius"/>
    </source>
</evidence>
<feature type="domain" description="EGF-like" evidence="5">
    <location>
        <begin position="43"/>
        <end position="79"/>
    </location>
</feature>
<dbReference type="Proteomes" id="UP000245119">
    <property type="component" value="Linkage Group LG9"/>
</dbReference>
<keyword evidence="1" id="KW-0245">EGF-like domain</keyword>
<feature type="region of interest" description="Disordered" evidence="2">
    <location>
        <begin position="436"/>
        <end position="484"/>
    </location>
</feature>
<accession>A0A2T7NSB4</accession>
<evidence type="ECO:0000256" key="4">
    <source>
        <dbReference type="SAM" id="SignalP"/>
    </source>
</evidence>
<keyword evidence="3" id="KW-0812">Transmembrane</keyword>
<dbReference type="OMA" id="CATEDRC"/>
<dbReference type="Gene3D" id="2.170.300.10">
    <property type="entry name" value="Tie2 ligand-binding domain superfamily"/>
    <property type="match status" value="2"/>
</dbReference>
<feature type="domain" description="EGF-like" evidence="5">
    <location>
        <begin position="179"/>
        <end position="214"/>
    </location>
</feature>